<dbReference type="AlphaFoldDB" id="A0A8K0UD53"/>
<sequence length="174" mass="18900">MGSATTTASPADGTCRTSTLLKTVAMCMHDSVTRESEDLEDAAYKRTASPVLSQPSLPPPNVNQQRRNIAKSRRWTTTTGSLTVDRPKPRDPARSAVNGVADGSCHGARCIPLQHTPSTDDRQYLVAWPGRHPYLVNQTVFALCASTKSRYQPRLPPSRHPSDLVPAPSSNRPA</sequence>
<evidence type="ECO:0000313" key="2">
    <source>
        <dbReference type="EMBL" id="KAH8069687.1"/>
    </source>
</evidence>
<feature type="region of interest" description="Disordered" evidence="1">
    <location>
        <begin position="50"/>
        <end position="95"/>
    </location>
</feature>
<dbReference type="Proteomes" id="UP000813824">
    <property type="component" value="Unassembled WGS sequence"/>
</dbReference>
<accession>A0A8K0UD53</accession>
<name>A0A8K0UD53_9AGAR</name>
<feature type="region of interest" description="Disordered" evidence="1">
    <location>
        <begin position="150"/>
        <end position="174"/>
    </location>
</feature>
<comment type="caution">
    <text evidence="2">The sequence shown here is derived from an EMBL/GenBank/DDBJ whole genome shotgun (WGS) entry which is preliminary data.</text>
</comment>
<evidence type="ECO:0000256" key="1">
    <source>
        <dbReference type="SAM" id="MobiDB-lite"/>
    </source>
</evidence>
<organism evidence="2 3">
    <name type="scientific">Cristinia sonorae</name>
    <dbReference type="NCBI Taxonomy" id="1940300"/>
    <lineage>
        <taxon>Eukaryota</taxon>
        <taxon>Fungi</taxon>
        <taxon>Dikarya</taxon>
        <taxon>Basidiomycota</taxon>
        <taxon>Agaricomycotina</taxon>
        <taxon>Agaricomycetes</taxon>
        <taxon>Agaricomycetidae</taxon>
        <taxon>Agaricales</taxon>
        <taxon>Pleurotineae</taxon>
        <taxon>Stephanosporaceae</taxon>
        <taxon>Cristinia</taxon>
    </lineage>
</organism>
<evidence type="ECO:0000313" key="3">
    <source>
        <dbReference type="Proteomes" id="UP000813824"/>
    </source>
</evidence>
<dbReference type="EMBL" id="JAEVFJ010000089">
    <property type="protein sequence ID" value="KAH8069687.1"/>
    <property type="molecule type" value="Genomic_DNA"/>
</dbReference>
<gene>
    <name evidence="2" type="ORF">BXZ70DRAFT_1013364</name>
</gene>
<proteinExistence type="predicted"/>
<reference evidence="2" key="1">
    <citation type="journal article" date="2021" name="New Phytol.">
        <title>Evolutionary innovations through gain and loss of genes in the ectomycorrhizal Boletales.</title>
        <authorList>
            <person name="Wu G."/>
            <person name="Miyauchi S."/>
            <person name="Morin E."/>
            <person name="Kuo A."/>
            <person name="Drula E."/>
            <person name="Varga T."/>
            <person name="Kohler A."/>
            <person name="Feng B."/>
            <person name="Cao Y."/>
            <person name="Lipzen A."/>
            <person name="Daum C."/>
            <person name="Hundley H."/>
            <person name="Pangilinan J."/>
            <person name="Johnson J."/>
            <person name="Barry K."/>
            <person name="LaButti K."/>
            <person name="Ng V."/>
            <person name="Ahrendt S."/>
            <person name="Min B."/>
            <person name="Choi I.G."/>
            <person name="Park H."/>
            <person name="Plett J.M."/>
            <person name="Magnuson J."/>
            <person name="Spatafora J.W."/>
            <person name="Nagy L.G."/>
            <person name="Henrissat B."/>
            <person name="Grigoriev I.V."/>
            <person name="Yang Z.L."/>
            <person name="Xu J."/>
            <person name="Martin F.M."/>
        </authorList>
    </citation>
    <scope>NUCLEOTIDE SEQUENCE</scope>
    <source>
        <strain evidence="2">KKN 215</strain>
    </source>
</reference>
<protein>
    <submittedName>
        <fullName evidence="2">Uncharacterized protein</fullName>
    </submittedName>
</protein>
<keyword evidence="3" id="KW-1185">Reference proteome</keyword>